<dbReference type="AlphaFoldDB" id="A0AAV4V1K9"/>
<keyword evidence="1" id="KW-0175">Coiled coil</keyword>
<evidence type="ECO:0000313" key="2">
    <source>
        <dbReference type="EMBL" id="GIY63841.1"/>
    </source>
</evidence>
<evidence type="ECO:0000256" key="1">
    <source>
        <dbReference type="SAM" id="Coils"/>
    </source>
</evidence>
<dbReference type="SUPFAM" id="SSF88723">
    <property type="entry name" value="PIN domain-like"/>
    <property type="match status" value="1"/>
</dbReference>
<dbReference type="Proteomes" id="UP001054945">
    <property type="component" value="Unassembled WGS sequence"/>
</dbReference>
<name>A0AAV4V1K9_CAEEX</name>
<accession>A0AAV4V1K9</accession>
<comment type="caution">
    <text evidence="2">The sequence shown here is derived from an EMBL/GenBank/DDBJ whole genome shotgun (WGS) entry which is preliminary data.</text>
</comment>
<protein>
    <submittedName>
        <fullName evidence="2">DNA repair protein complementing XP-G cells</fullName>
    </submittedName>
</protein>
<keyword evidence="3" id="KW-1185">Reference proteome</keyword>
<sequence length="146" mass="16982">MQKDENADNKNQDLNESTSSMLDTKNAFIKDLENIDVEDHLTWKLLHQFHLTNLFPITQNLKYHKISFQKCQDSSENPSTSYQSLTEEQKAEIAQKNLQLQEDLESATALLEADQAKQERQNRTVQEHMVEECKELLQLFGVPFRG</sequence>
<evidence type="ECO:0000313" key="3">
    <source>
        <dbReference type="Proteomes" id="UP001054945"/>
    </source>
</evidence>
<dbReference type="InterPro" id="IPR029060">
    <property type="entry name" value="PIN-like_dom_sf"/>
</dbReference>
<reference evidence="2 3" key="1">
    <citation type="submission" date="2021-06" db="EMBL/GenBank/DDBJ databases">
        <title>Caerostris extrusa draft genome.</title>
        <authorList>
            <person name="Kono N."/>
            <person name="Arakawa K."/>
        </authorList>
    </citation>
    <scope>NUCLEOTIDE SEQUENCE [LARGE SCALE GENOMIC DNA]</scope>
</reference>
<feature type="coiled-coil region" evidence="1">
    <location>
        <begin position="90"/>
        <end position="117"/>
    </location>
</feature>
<organism evidence="2 3">
    <name type="scientific">Caerostris extrusa</name>
    <name type="common">Bark spider</name>
    <name type="synonym">Caerostris bankana</name>
    <dbReference type="NCBI Taxonomy" id="172846"/>
    <lineage>
        <taxon>Eukaryota</taxon>
        <taxon>Metazoa</taxon>
        <taxon>Ecdysozoa</taxon>
        <taxon>Arthropoda</taxon>
        <taxon>Chelicerata</taxon>
        <taxon>Arachnida</taxon>
        <taxon>Araneae</taxon>
        <taxon>Araneomorphae</taxon>
        <taxon>Entelegynae</taxon>
        <taxon>Araneoidea</taxon>
        <taxon>Araneidae</taxon>
        <taxon>Caerostris</taxon>
    </lineage>
</organism>
<dbReference type="EMBL" id="BPLR01013789">
    <property type="protein sequence ID" value="GIY63841.1"/>
    <property type="molecule type" value="Genomic_DNA"/>
</dbReference>
<dbReference type="Gene3D" id="3.40.50.1010">
    <property type="entry name" value="5'-nuclease"/>
    <property type="match status" value="1"/>
</dbReference>
<proteinExistence type="predicted"/>
<gene>
    <name evidence="2" type="primary">ercc5</name>
    <name evidence="2" type="ORF">CEXT_514281</name>
</gene>